<dbReference type="PANTHER" id="PTHR43588">
    <property type="entry name" value="COBALT-PRECORRIN-8 METHYLMUTASE"/>
    <property type="match status" value="1"/>
</dbReference>
<dbReference type="RefSeq" id="WP_089899462.1">
    <property type="nucleotide sequence ID" value="NZ_FOCI01000004.1"/>
</dbReference>
<keyword evidence="4" id="KW-0413">Isomerase</keyword>
<protein>
    <submittedName>
        <fullName evidence="6">Precorrin-8X methylmutase</fullName>
    </submittedName>
</protein>
<comment type="pathway">
    <text evidence="1">Cofactor biosynthesis; adenosylcobalamin biosynthesis.</text>
</comment>
<keyword evidence="3" id="KW-0169">Cobalamin biosynthesis</keyword>
<gene>
    <name evidence="6" type="ORF">SAMN04488003_10479</name>
</gene>
<evidence type="ECO:0000256" key="2">
    <source>
        <dbReference type="ARBA" id="ARBA00009774"/>
    </source>
</evidence>
<reference evidence="6 7" key="1">
    <citation type="submission" date="2016-10" db="EMBL/GenBank/DDBJ databases">
        <authorList>
            <person name="de Groot N.N."/>
        </authorList>
    </citation>
    <scope>NUCLEOTIDE SEQUENCE [LARGE SCALE GENOMIC DNA]</scope>
    <source>
        <strain evidence="6 7">DSM 16213</strain>
    </source>
</reference>
<dbReference type="Proteomes" id="UP000199585">
    <property type="component" value="Unassembled WGS sequence"/>
</dbReference>
<dbReference type="STRING" id="245187.SAMN04488003_10479"/>
<dbReference type="InterPro" id="IPR036588">
    <property type="entry name" value="CobH/CbiC_sf"/>
</dbReference>
<feature type="domain" description="Cobalamin biosynthesis precorrin-8X methylmutase CobH/CbiC" evidence="5">
    <location>
        <begin position="22"/>
        <end position="191"/>
    </location>
</feature>
<name>A0A1H8B0C7_9RHOB</name>
<dbReference type="OrthoDB" id="9780708at2"/>
<comment type="similarity">
    <text evidence="2">Belongs to the CobH/CbiC family.</text>
</comment>
<dbReference type="PANTHER" id="PTHR43588:SF1">
    <property type="entry name" value="COBALT-PRECORRIN-8 METHYLMUTASE"/>
    <property type="match status" value="1"/>
</dbReference>
<evidence type="ECO:0000313" key="6">
    <source>
        <dbReference type="EMBL" id="SEM75287.1"/>
    </source>
</evidence>
<keyword evidence="7" id="KW-1185">Reference proteome</keyword>
<evidence type="ECO:0000259" key="5">
    <source>
        <dbReference type="Pfam" id="PF02570"/>
    </source>
</evidence>
<evidence type="ECO:0000256" key="1">
    <source>
        <dbReference type="ARBA" id="ARBA00004953"/>
    </source>
</evidence>
<dbReference type="Gene3D" id="3.40.50.10230">
    <property type="entry name" value="Cobalamin biosynthesis CobH/CbiC, precorrin-8X methylmutase"/>
    <property type="match status" value="1"/>
</dbReference>
<dbReference type="InterPro" id="IPR003722">
    <property type="entry name" value="Cbl_synth_CobH/CbiC"/>
</dbReference>
<evidence type="ECO:0000313" key="7">
    <source>
        <dbReference type="Proteomes" id="UP000199585"/>
    </source>
</evidence>
<dbReference type="GO" id="GO:0009236">
    <property type="term" value="P:cobalamin biosynthetic process"/>
    <property type="evidence" value="ECO:0007669"/>
    <property type="project" value="UniProtKB-UniPathway"/>
</dbReference>
<dbReference type="EMBL" id="FOCI01000004">
    <property type="protein sequence ID" value="SEM75287.1"/>
    <property type="molecule type" value="Genomic_DNA"/>
</dbReference>
<sequence length="198" mass="20095">MRPFRDDPAAIRVQAEVIAMAEGRLARFPADQRSLMAQVIAACGMVEVADRLIVSPAAVTAGRAALAAGAAILCDGPMVAAGIAPQRPARNPVIAPVQEAADGAIDLWLPHLAGSVVGIGTQPLALFRLLDHLDRGGPHPALIVACPAGLVDAAAAKAELVAHPRGCAVIVLRGRRGGPALAAAAVTALLDPDAQDHP</sequence>
<dbReference type="Pfam" id="PF02570">
    <property type="entry name" value="CbiC"/>
    <property type="match status" value="1"/>
</dbReference>
<evidence type="ECO:0000256" key="3">
    <source>
        <dbReference type="ARBA" id="ARBA00022573"/>
    </source>
</evidence>
<dbReference type="GO" id="GO:0016993">
    <property type="term" value="F:precorrin-8X methylmutase activity"/>
    <property type="evidence" value="ECO:0007669"/>
    <property type="project" value="InterPro"/>
</dbReference>
<accession>A0A1H8B0C7</accession>
<dbReference type="UniPathway" id="UPA00148"/>
<evidence type="ECO:0000256" key="4">
    <source>
        <dbReference type="ARBA" id="ARBA00023235"/>
    </source>
</evidence>
<proteinExistence type="inferred from homology"/>
<dbReference type="SUPFAM" id="SSF63965">
    <property type="entry name" value="Precorrin-8X methylmutase CbiC/CobH"/>
    <property type="match status" value="1"/>
</dbReference>
<dbReference type="AlphaFoldDB" id="A0A1H8B0C7"/>
<organism evidence="6 7">
    <name type="scientific">Loktanella fryxellensis</name>
    <dbReference type="NCBI Taxonomy" id="245187"/>
    <lineage>
        <taxon>Bacteria</taxon>
        <taxon>Pseudomonadati</taxon>
        <taxon>Pseudomonadota</taxon>
        <taxon>Alphaproteobacteria</taxon>
        <taxon>Rhodobacterales</taxon>
        <taxon>Roseobacteraceae</taxon>
        <taxon>Loktanella</taxon>
    </lineage>
</organism>